<gene>
    <name evidence="2" type="ORF">GKZ75_04555</name>
</gene>
<organism evidence="2 3">
    <name type="scientific">Kocuria marina subsp. indica</name>
    <dbReference type="NCBI Taxonomy" id="1049583"/>
    <lineage>
        <taxon>Bacteria</taxon>
        <taxon>Bacillati</taxon>
        <taxon>Actinomycetota</taxon>
        <taxon>Actinomycetes</taxon>
        <taxon>Micrococcales</taxon>
        <taxon>Micrococcaceae</taxon>
        <taxon>Kocuria</taxon>
    </lineage>
</organism>
<comment type="caution">
    <text evidence="2">The sequence shown here is derived from an EMBL/GenBank/DDBJ whole genome shotgun (WGS) entry which is preliminary data.</text>
</comment>
<accession>A0A6N9QYI4</accession>
<dbReference type="AlphaFoldDB" id="A0A6N9QYI4"/>
<evidence type="ECO:0000313" key="3">
    <source>
        <dbReference type="Proteomes" id="UP000471026"/>
    </source>
</evidence>
<dbReference type="Gene3D" id="3.90.1150.200">
    <property type="match status" value="1"/>
</dbReference>
<proteinExistence type="predicted"/>
<dbReference type="SUPFAM" id="SSF159888">
    <property type="entry name" value="YdhG-like"/>
    <property type="match status" value="1"/>
</dbReference>
<name>A0A6N9QYI4_9MICC</name>
<evidence type="ECO:0000313" key="2">
    <source>
        <dbReference type="EMBL" id="NDO77521.1"/>
    </source>
</evidence>
<dbReference type="RefSeq" id="WP_162228998.1">
    <property type="nucleotide sequence ID" value="NZ_WMHZ01000005.1"/>
</dbReference>
<dbReference type="InterPro" id="IPR014922">
    <property type="entry name" value="YdhG-like"/>
</dbReference>
<protein>
    <submittedName>
        <fullName evidence="2">DUF1801 domain-containing protein</fullName>
    </submittedName>
</protein>
<dbReference type="Pfam" id="PF08818">
    <property type="entry name" value="DUF1801"/>
    <property type="match status" value="1"/>
</dbReference>
<dbReference type="Proteomes" id="UP000471026">
    <property type="component" value="Unassembled WGS sequence"/>
</dbReference>
<dbReference type="EMBL" id="WMHZ01000005">
    <property type="protein sequence ID" value="NDO77521.1"/>
    <property type="molecule type" value="Genomic_DNA"/>
</dbReference>
<feature type="domain" description="YdhG-like" evidence="1">
    <location>
        <begin position="20"/>
        <end position="115"/>
    </location>
</feature>
<reference evidence="2 3" key="1">
    <citation type="submission" date="2019-11" db="EMBL/GenBank/DDBJ databases">
        <title>Draft genome sequence of Kocuria indica DP-K7, a methyl red degrading Actinobacterium.</title>
        <authorList>
            <person name="Kumaran S."/>
            <person name="Tischler D."/>
            <person name="Ngo A.C.R."/>
            <person name="Schultes F."/>
        </authorList>
    </citation>
    <scope>NUCLEOTIDE SEQUENCE [LARGE SCALE GENOMIC DNA]</scope>
    <source>
        <strain evidence="2 3">DP-K7</strain>
    </source>
</reference>
<evidence type="ECO:0000259" key="1">
    <source>
        <dbReference type="Pfam" id="PF08818"/>
    </source>
</evidence>
<sequence>MPMPKRIDADDYFARLEPHQRPHLEALRELSRRVAPHAREVLKWNQPTYVLDDNTALWMLQNFKHHCSLRFTPEFFAPHQSQVAAAGEEYGAGFIKLPYDRPLPTSLLESLMRDRLRDQGA</sequence>